<comment type="caution">
    <text evidence="10">The sequence shown here is derived from an EMBL/GenBank/DDBJ whole genome shotgun (WGS) entry which is preliminary data.</text>
</comment>
<dbReference type="Gene3D" id="1.10.630.10">
    <property type="entry name" value="Cytochrome P450"/>
    <property type="match status" value="1"/>
</dbReference>
<keyword evidence="7 9" id="KW-0503">Monooxygenase</keyword>
<evidence type="ECO:0000313" key="11">
    <source>
        <dbReference type="Proteomes" id="UP001172681"/>
    </source>
</evidence>
<evidence type="ECO:0000256" key="8">
    <source>
        <dbReference type="PIRSR" id="PIRSR602401-1"/>
    </source>
</evidence>
<dbReference type="AlphaFoldDB" id="A0AA38YC18"/>
<dbReference type="GO" id="GO:0016705">
    <property type="term" value="F:oxidoreductase activity, acting on paired donors, with incorporation or reduction of molecular oxygen"/>
    <property type="evidence" value="ECO:0007669"/>
    <property type="project" value="InterPro"/>
</dbReference>
<gene>
    <name evidence="10" type="ORF">H2204_002975</name>
</gene>
<dbReference type="GO" id="GO:0005506">
    <property type="term" value="F:iron ion binding"/>
    <property type="evidence" value="ECO:0007669"/>
    <property type="project" value="InterPro"/>
</dbReference>
<evidence type="ECO:0000256" key="4">
    <source>
        <dbReference type="ARBA" id="ARBA00022723"/>
    </source>
</evidence>
<keyword evidence="5 9" id="KW-0560">Oxidoreductase</keyword>
<dbReference type="InterPro" id="IPR036396">
    <property type="entry name" value="Cyt_P450_sf"/>
</dbReference>
<dbReference type="GO" id="GO:0020037">
    <property type="term" value="F:heme binding"/>
    <property type="evidence" value="ECO:0007669"/>
    <property type="project" value="InterPro"/>
</dbReference>
<dbReference type="Proteomes" id="UP001172681">
    <property type="component" value="Unassembled WGS sequence"/>
</dbReference>
<keyword evidence="11" id="KW-1185">Reference proteome</keyword>
<keyword evidence="3 8" id="KW-0349">Heme</keyword>
<dbReference type="PRINTS" id="PR00463">
    <property type="entry name" value="EP450I"/>
</dbReference>
<evidence type="ECO:0000256" key="7">
    <source>
        <dbReference type="ARBA" id="ARBA00023033"/>
    </source>
</evidence>
<accession>A0AA38YC18</accession>
<feature type="binding site" description="axial binding residue" evidence="8">
    <location>
        <position position="435"/>
    </location>
    <ligand>
        <name>heme</name>
        <dbReference type="ChEBI" id="CHEBI:30413"/>
    </ligand>
    <ligandPart>
        <name>Fe</name>
        <dbReference type="ChEBI" id="CHEBI:18248"/>
    </ligandPart>
</feature>
<dbReference type="SUPFAM" id="SSF48264">
    <property type="entry name" value="Cytochrome P450"/>
    <property type="match status" value="1"/>
</dbReference>
<evidence type="ECO:0000256" key="6">
    <source>
        <dbReference type="ARBA" id="ARBA00023004"/>
    </source>
</evidence>
<evidence type="ECO:0000256" key="2">
    <source>
        <dbReference type="ARBA" id="ARBA00010617"/>
    </source>
</evidence>
<evidence type="ECO:0000256" key="5">
    <source>
        <dbReference type="ARBA" id="ARBA00023002"/>
    </source>
</evidence>
<evidence type="ECO:0000313" key="10">
    <source>
        <dbReference type="EMBL" id="KAJ9641297.1"/>
    </source>
</evidence>
<reference evidence="10" key="1">
    <citation type="submission" date="2022-10" db="EMBL/GenBank/DDBJ databases">
        <title>Culturing micro-colonial fungi from biological soil crusts in the Mojave desert and describing Neophaeococcomyces mojavensis, and introducing the new genera and species Taxawa tesnikishii.</title>
        <authorList>
            <person name="Kurbessoian T."/>
            <person name="Stajich J.E."/>
        </authorList>
    </citation>
    <scope>NUCLEOTIDE SEQUENCE</scope>
    <source>
        <strain evidence="10">TK_35</strain>
    </source>
</reference>
<dbReference type="PANTHER" id="PTHR24305:SF210">
    <property type="entry name" value="CYTOCHROME P450 MONOOXYGENASE ASQL-RELATED"/>
    <property type="match status" value="1"/>
</dbReference>
<sequence>MQIFTSISCSKLVLADWRTKTCYNVLFHPLRAVPGPFLAKIFPQYMAPAMVGGHRAQSLLKLHDEYGPIIRIGPGEVSIGDYQLYRKIYSQNTTTKEDSFYKATTLLGHENLARFRNKAMHSARRKMMSQPFSQLAINENEALIAEMSERLVERIVTRSAASPTRTADIMPLCKLFSLEVICKAAFNKDISAQSIENAVTFLQAMEDTPRVLIMSSIFPFLRRWKRLGEYIPGLVGHAFRQSKLYEQFMRSLFRDFRHESKLDSTERFMCTPLLQSEDAYLGRRLSEDEAIEEAMGLAFAGSGTTSSTLVYLFYILSKPENRYMQLKLREELQGAGCKLAEVKDLPYLNAVIKETMRLYPTIISTLPRVLDVPLESDKIVVPAGTIVGMQNYVHHRSSSVYAEPNTFLPERWIGQPPSSDLEKAFTPFSLGSRNCIGQNLARAELLLAASLVFRQLDLRLNEAMTESDMDMEDRFAVSPKGMKLLLDVSEL</sequence>
<dbReference type="PROSITE" id="PS00086">
    <property type="entry name" value="CYTOCHROME_P450"/>
    <property type="match status" value="1"/>
</dbReference>
<dbReference type="GO" id="GO:0004497">
    <property type="term" value="F:monooxygenase activity"/>
    <property type="evidence" value="ECO:0007669"/>
    <property type="project" value="UniProtKB-KW"/>
</dbReference>
<evidence type="ECO:0008006" key="12">
    <source>
        <dbReference type="Google" id="ProtNLM"/>
    </source>
</evidence>
<dbReference type="InterPro" id="IPR050121">
    <property type="entry name" value="Cytochrome_P450_monoxygenase"/>
</dbReference>
<dbReference type="EMBL" id="JAPDRN010000012">
    <property type="protein sequence ID" value="KAJ9641297.1"/>
    <property type="molecule type" value="Genomic_DNA"/>
</dbReference>
<dbReference type="Pfam" id="PF00067">
    <property type="entry name" value="p450"/>
    <property type="match status" value="1"/>
</dbReference>
<organism evidence="10 11">
    <name type="scientific">Knufia peltigerae</name>
    <dbReference type="NCBI Taxonomy" id="1002370"/>
    <lineage>
        <taxon>Eukaryota</taxon>
        <taxon>Fungi</taxon>
        <taxon>Dikarya</taxon>
        <taxon>Ascomycota</taxon>
        <taxon>Pezizomycotina</taxon>
        <taxon>Eurotiomycetes</taxon>
        <taxon>Chaetothyriomycetidae</taxon>
        <taxon>Chaetothyriales</taxon>
        <taxon>Trichomeriaceae</taxon>
        <taxon>Knufia</taxon>
    </lineage>
</organism>
<evidence type="ECO:0000256" key="3">
    <source>
        <dbReference type="ARBA" id="ARBA00022617"/>
    </source>
</evidence>
<proteinExistence type="inferred from homology"/>
<comment type="similarity">
    <text evidence="2 9">Belongs to the cytochrome P450 family.</text>
</comment>
<comment type="cofactor">
    <cofactor evidence="1 8">
        <name>heme</name>
        <dbReference type="ChEBI" id="CHEBI:30413"/>
    </cofactor>
</comment>
<dbReference type="InterPro" id="IPR002401">
    <property type="entry name" value="Cyt_P450_E_grp-I"/>
</dbReference>
<dbReference type="InterPro" id="IPR017972">
    <property type="entry name" value="Cyt_P450_CS"/>
</dbReference>
<keyword evidence="4 8" id="KW-0479">Metal-binding</keyword>
<keyword evidence="6 8" id="KW-0408">Iron</keyword>
<evidence type="ECO:0000256" key="9">
    <source>
        <dbReference type="RuleBase" id="RU000461"/>
    </source>
</evidence>
<evidence type="ECO:0000256" key="1">
    <source>
        <dbReference type="ARBA" id="ARBA00001971"/>
    </source>
</evidence>
<dbReference type="PRINTS" id="PR00385">
    <property type="entry name" value="P450"/>
</dbReference>
<dbReference type="PANTHER" id="PTHR24305">
    <property type="entry name" value="CYTOCHROME P450"/>
    <property type="match status" value="1"/>
</dbReference>
<dbReference type="InterPro" id="IPR001128">
    <property type="entry name" value="Cyt_P450"/>
</dbReference>
<name>A0AA38YC18_9EURO</name>
<protein>
    <recommendedName>
        <fullName evidence="12">Cytochrome P450</fullName>
    </recommendedName>
</protein>